<feature type="compositionally biased region" description="Low complexity" evidence="3">
    <location>
        <begin position="601"/>
        <end position="611"/>
    </location>
</feature>
<keyword evidence="2" id="KW-1015">Disulfide bond</keyword>
<feature type="region of interest" description="Disordered" evidence="3">
    <location>
        <begin position="575"/>
        <end position="611"/>
    </location>
</feature>
<gene>
    <name evidence="5" type="ordered locus">Cwoe_4957</name>
</gene>
<evidence type="ECO:0000313" key="5">
    <source>
        <dbReference type="EMBL" id="ADB53368.1"/>
    </source>
</evidence>
<dbReference type="KEGG" id="cwo:Cwoe_4957"/>
<dbReference type="InterPro" id="IPR009045">
    <property type="entry name" value="Zn_M74/Hedgehog-like"/>
</dbReference>
<dbReference type="SUPFAM" id="SSF50974">
    <property type="entry name" value="Nitrous oxide reductase, N-terminal domain"/>
    <property type="match status" value="1"/>
</dbReference>
<dbReference type="InterPro" id="IPR011045">
    <property type="entry name" value="N2O_reductase_N"/>
</dbReference>
<evidence type="ECO:0000259" key="4">
    <source>
        <dbReference type="SMART" id="SM00560"/>
    </source>
</evidence>
<dbReference type="Gene3D" id="3.30.1380.10">
    <property type="match status" value="2"/>
</dbReference>
<dbReference type="InterPro" id="IPR013320">
    <property type="entry name" value="ConA-like_dom_sf"/>
</dbReference>
<dbReference type="Gene3D" id="2.60.120.200">
    <property type="match status" value="1"/>
</dbReference>
<keyword evidence="1" id="KW-0732">Signal</keyword>
<evidence type="ECO:0000256" key="3">
    <source>
        <dbReference type="SAM" id="MobiDB-lite"/>
    </source>
</evidence>
<dbReference type="EMBL" id="CP001854">
    <property type="protein sequence ID" value="ADB53368.1"/>
    <property type="molecule type" value="Genomic_DNA"/>
</dbReference>
<feature type="compositionally biased region" description="Basic and acidic residues" evidence="3">
    <location>
        <begin position="583"/>
        <end position="592"/>
    </location>
</feature>
<evidence type="ECO:0000256" key="2">
    <source>
        <dbReference type="ARBA" id="ARBA00023157"/>
    </source>
</evidence>
<dbReference type="OrthoDB" id="3307145at2"/>
<protein>
    <submittedName>
        <fullName evidence="5">40-residue YVTN family beta-propeller repeat protein</fullName>
    </submittedName>
</protein>
<dbReference type="SUPFAM" id="SSF49899">
    <property type="entry name" value="Concanavalin A-like lectins/glucanases"/>
    <property type="match status" value="1"/>
</dbReference>
<keyword evidence="6" id="KW-1185">Reference proteome</keyword>
<dbReference type="HOGENOM" id="CLU_257789_0_0_11"/>
<dbReference type="PANTHER" id="PTHR47197:SF3">
    <property type="entry name" value="DIHYDRO-HEME D1 DEHYDROGENASE"/>
    <property type="match status" value="1"/>
</dbReference>
<dbReference type="Proteomes" id="UP000008229">
    <property type="component" value="Chromosome"/>
</dbReference>
<reference evidence="6" key="2">
    <citation type="submission" date="2010-01" db="EMBL/GenBank/DDBJ databases">
        <title>The complete genome of Conexibacter woesei DSM 14684.</title>
        <authorList>
            <consortium name="US DOE Joint Genome Institute (JGI-PGF)"/>
            <person name="Lucas S."/>
            <person name="Copeland A."/>
            <person name="Lapidus A."/>
            <person name="Glavina del Rio T."/>
            <person name="Dalin E."/>
            <person name="Tice H."/>
            <person name="Bruce D."/>
            <person name="Goodwin L."/>
            <person name="Pitluck S."/>
            <person name="Kyrpides N."/>
            <person name="Mavromatis K."/>
            <person name="Ivanova N."/>
            <person name="Mikhailova N."/>
            <person name="Chertkov O."/>
            <person name="Brettin T."/>
            <person name="Detter J.C."/>
            <person name="Han C."/>
            <person name="Larimer F."/>
            <person name="Land M."/>
            <person name="Hauser L."/>
            <person name="Markowitz V."/>
            <person name="Cheng J.-F."/>
            <person name="Hugenholtz P."/>
            <person name="Woyke T."/>
            <person name="Wu D."/>
            <person name="Pukall R."/>
            <person name="Steenblock K."/>
            <person name="Schneider S."/>
            <person name="Klenk H.-P."/>
            <person name="Eisen J.A."/>
        </authorList>
    </citation>
    <scope>NUCLEOTIDE SEQUENCE [LARGE SCALE GENOMIC DNA]</scope>
    <source>
        <strain evidence="6">DSM 14684 / CIP 108061 / JCM 11494 / NBRC 100937 / ID131577</strain>
    </source>
</reference>
<evidence type="ECO:0000256" key="1">
    <source>
        <dbReference type="ARBA" id="ARBA00022729"/>
    </source>
</evidence>
<dbReference type="STRING" id="469383.Cwoe_4957"/>
<evidence type="ECO:0000313" key="6">
    <source>
        <dbReference type="Proteomes" id="UP000008229"/>
    </source>
</evidence>
<dbReference type="InterPro" id="IPR015943">
    <property type="entry name" value="WD40/YVTN_repeat-like_dom_sf"/>
</dbReference>
<name>D3FC73_CONWI</name>
<dbReference type="PANTHER" id="PTHR47197">
    <property type="entry name" value="PROTEIN NIRF"/>
    <property type="match status" value="1"/>
</dbReference>
<dbReference type="eggNOG" id="COG3391">
    <property type="taxonomic scope" value="Bacteria"/>
</dbReference>
<dbReference type="Gene3D" id="2.130.10.10">
    <property type="entry name" value="YVTN repeat-like/Quinoprotein amine dehydrogenase"/>
    <property type="match status" value="1"/>
</dbReference>
<dbReference type="SMART" id="SM00560">
    <property type="entry name" value="LamGL"/>
    <property type="match status" value="1"/>
</dbReference>
<organism evidence="5 6">
    <name type="scientific">Conexibacter woesei (strain DSM 14684 / CCUG 47730 / CIP 108061 / JCM 11494 / NBRC 100937 / ID131577)</name>
    <dbReference type="NCBI Taxonomy" id="469383"/>
    <lineage>
        <taxon>Bacteria</taxon>
        <taxon>Bacillati</taxon>
        <taxon>Actinomycetota</taxon>
        <taxon>Thermoleophilia</taxon>
        <taxon>Solirubrobacterales</taxon>
        <taxon>Conexibacteraceae</taxon>
        <taxon>Conexibacter</taxon>
    </lineage>
</organism>
<reference evidence="5 6" key="1">
    <citation type="journal article" date="2010" name="Stand. Genomic Sci.">
        <title>Complete genome sequence of Conexibacter woesei type strain (ID131577).</title>
        <authorList>
            <person name="Pukall R."/>
            <person name="Lapidus A."/>
            <person name="Glavina Del Rio T."/>
            <person name="Copeland A."/>
            <person name="Tice H."/>
            <person name="Cheng J.-F."/>
            <person name="Lucas S."/>
            <person name="Chen F."/>
            <person name="Nolan M."/>
            <person name="Bruce D."/>
            <person name="Goodwin L."/>
            <person name="Pitluck S."/>
            <person name="Mavromatis K."/>
            <person name="Ivanova N."/>
            <person name="Ovchinnikova G."/>
            <person name="Pati A."/>
            <person name="Chen A."/>
            <person name="Palaniappan K."/>
            <person name="Land M."/>
            <person name="Hauser L."/>
            <person name="Chang Y.-J."/>
            <person name="Jeffries C.D."/>
            <person name="Chain P."/>
            <person name="Meincke L."/>
            <person name="Sims D."/>
            <person name="Brettin T."/>
            <person name="Detter J.C."/>
            <person name="Rohde M."/>
            <person name="Goeker M."/>
            <person name="Bristow J."/>
            <person name="Eisen J.A."/>
            <person name="Markowitz V."/>
            <person name="Kyrpides N.C."/>
            <person name="Klenk H.-P."/>
            <person name="Hugenholtz P."/>
        </authorList>
    </citation>
    <scope>NUCLEOTIDE SEQUENCE [LARGE SCALE GENOMIC DNA]</scope>
    <source>
        <strain evidence="6">DSM 14684 / CIP 108061 / JCM 11494 / NBRC 100937 / ID131577</strain>
    </source>
</reference>
<dbReference type="InterPro" id="IPR006558">
    <property type="entry name" value="LamG-like"/>
</dbReference>
<proteinExistence type="predicted"/>
<sequence length="1349" mass="140528">MSVAAVTMGRRLTEPFARGSDTLELTLSAIARDAARATVDPYDFAEHAARFDRPPQPAYVLVAQRDVEVETNVTLAWRGGRAEVRVPAGALAGTSFAIPLGAAASPPPGPFLRTLTMDPPAPGGDPAACWSITALLGNLAKLLWVAGWERDRVRRELDRVTEQRSRASALGRALDLLGADLGVPRFVPLAYTYDDDTLALLHLDDPVRPGPGQPDAEDRAGRYRGVALAHHGVNTGGAAQPAVPGRFGGGFAFRAPAAELLIADHADLALDAARSTTVECFFKPDPGADGHLLSKQARPGAANDPGWALTLGEFGRGLARNVRWQCSDGRAAVAVFADVSLDTERFHHLAGVVDRAAGELRLHVDGALRATAPLGRTGALTSAAGLRLGRHGGTGAAGVLDELRVSAAARTSFAPALGESDGSYRRRLGVFERWTLPSPAAIEAALNEAVGEIAGDPAALVVDDTPATLVTGAAPVRIVPASIPPGGHVDALGRRRTREQDAIGTVNDDERRLGSAWLTTFADARADVAAAPARVLAAGEEPPDPSRMHGRAARSLTALLDRLASAREPGRVVVRSAFDPDPPDLHAPDPSRLDPGTPEGRAAAARAAAARAADPRTVGRALLLEHDGLGLARLAAHAHAAGFDYVRHRGDLRGVLASVRAEERLTIAAAPAPAAGSGVDAVVGGTLDLTFAPAPPAADVRVEWVTIPCGRGRATFETAATGASVRLRATAPGVLTVRVEAIWHGATASGTRTLRIGPADLADGASIAADGEQGVAAAIADGTDPPPFLHAVHLLHVEEKPAAFDAGDNPHRMQRGTAARLKRLLELLEQSRARGTLRVHEAWDPAGRDLRARGRRLLVSHSALAAGALAARAHAAGFAYVARSGARVELRHGEEELLDVTAPPELAEEQAGDVAIAQGADARSVAVTGDAVFSVNAGTDSVSELDPKTGAVRRAIKVGHRPVAVAVDPSARRLYTADESSATVSVVDLASGALLAPIATGQAPADLLHHPRLARLYVACRGDATVRAIDTGRATQVGQVAVGAGRPRLALARDGRLWVASDGEAAARLLAADPLAPAGQLALPSRPADLVVAAGTDVGWVALPAVTSVSVLRTDVPSVTATVALAERPTALAVADGDAGLYALGRRESGAALGFALDLAAVEQTRFPLPRGSVRLVAAGAGRRLYAPVTGVGVATFERGARASVALIATWQLGTGLGEELRWIARPFGEARGRFAGLSRPDTRLTGERAGPLLARAVASLGDHGPPYTFEVLLKPALDRPRTLIRKDQYDLLMNVLNLLHPIGVEVRTRRIREHVLEVREGLLEAFPDYTYPNFRVSGPAPVAPGQEA</sequence>
<accession>D3FC73</accession>
<feature type="domain" description="LamG-like jellyroll fold" evidence="4">
    <location>
        <begin position="274"/>
        <end position="413"/>
    </location>
</feature>
<dbReference type="Pfam" id="PF13385">
    <property type="entry name" value="Laminin_G_3"/>
    <property type="match status" value="1"/>
</dbReference>
<dbReference type="RefSeq" id="WP_012936419.1">
    <property type="nucleotide sequence ID" value="NC_013739.1"/>
</dbReference>
<dbReference type="InterPro" id="IPR051200">
    <property type="entry name" value="Host-pathogen_enzymatic-act"/>
</dbReference>